<evidence type="ECO:0000259" key="1">
    <source>
        <dbReference type="PROSITE" id="PS50987"/>
    </source>
</evidence>
<evidence type="ECO:0000313" key="3">
    <source>
        <dbReference type="Proteomes" id="UP001601992"/>
    </source>
</evidence>
<dbReference type="PROSITE" id="PS50987">
    <property type="entry name" value="HTH_ARSR_2"/>
    <property type="match status" value="1"/>
</dbReference>
<keyword evidence="3" id="KW-1185">Reference proteome</keyword>
<dbReference type="RefSeq" id="WP_040817750.1">
    <property type="nucleotide sequence ID" value="NZ_JBIAQY010000003.1"/>
</dbReference>
<dbReference type="InterPro" id="IPR001845">
    <property type="entry name" value="HTH_ArsR_DNA-bd_dom"/>
</dbReference>
<protein>
    <submittedName>
        <fullName evidence="2">ArsR/SmtB family transcription factor</fullName>
    </submittedName>
</protein>
<gene>
    <name evidence="2" type="ORF">ACFYXQ_09305</name>
</gene>
<dbReference type="InterPro" id="IPR036390">
    <property type="entry name" value="WH_DNA-bd_sf"/>
</dbReference>
<dbReference type="PANTHER" id="PTHR38600">
    <property type="entry name" value="TRANSCRIPTIONAL REGULATORY PROTEIN"/>
    <property type="match status" value="1"/>
</dbReference>
<reference evidence="2 3" key="1">
    <citation type="submission" date="2024-10" db="EMBL/GenBank/DDBJ databases">
        <title>The Natural Products Discovery Center: Release of the First 8490 Sequenced Strains for Exploring Actinobacteria Biosynthetic Diversity.</title>
        <authorList>
            <person name="Kalkreuter E."/>
            <person name="Kautsar S.A."/>
            <person name="Yang D."/>
            <person name="Bader C.D."/>
            <person name="Teijaro C.N."/>
            <person name="Fluegel L."/>
            <person name="Davis C.M."/>
            <person name="Simpson J.R."/>
            <person name="Lauterbach L."/>
            <person name="Steele A.D."/>
            <person name="Gui C."/>
            <person name="Meng S."/>
            <person name="Li G."/>
            <person name="Viehrig K."/>
            <person name="Ye F."/>
            <person name="Su P."/>
            <person name="Kiefer A.F."/>
            <person name="Nichols A."/>
            <person name="Cepeda A.J."/>
            <person name="Yan W."/>
            <person name="Fan B."/>
            <person name="Jiang Y."/>
            <person name="Adhikari A."/>
            <person name="Zheng C.-J."/>
            <person name="Schuster L."/>
            <person name="Cowan T.M."/>
            <person name="Smanski M.J."/>
            <person name="Chevrette M.G."/>
            <person name="De Carvalho L.P.S."/>
            <person name="Shen B."/>
        </authorList>
    </citation>
    <scope>NUCLEOTIDE SEQUENCE [LARGE SCALE GENOMIC DNA]</scope>
    <source>
        <strain evidence="2 3">NPDC002593</strain>
    </source>
</reference>
<dbReference type="Proteomes" id="UP001601992">
    <property type="component" value="Unassembled WGS sequence"/>
</dbReference>
<dbReference type="PRINTS" id="PR00778">
    <property type="entry name" value="HTHARSR"/>
</dbReference>
<feature type="domain" description="HTH arsR-type" evidence="1">
    <location>
        <begin position="1"/>
        <end position="94"/>
    </location>
</feature>
<dbReference type="Gene3D" id="1.10.10.10">
    <property type="entry name" value="Winged helix-like DNA-binding domain superfamily/Winged helix DNA-binding domain"/>
    <property type="match status" value="1"/>
</dbReference>
<dbReference type="SUPFAM" id="SSF46785">
    <property type="entry name" value="Winged helix' DNA-binding domain"/>
    <property type="match status" value="1"/>
</dbReference>
<dbReference type="Pfam" id="PF12840">
    <property type="entry name" value="HTH_20"/>
    <property type="match status" value="1"/>
</dbReference>
<organism evidence="2 3">
    <name type="scientific">Nocardia jiangxiensis</name>
    <dbReference type="NCBI Taxonomy" id="282685"/>
    <lineage>
        <taxon>Bacteria</taxon>
        <taxon>Bacillati</taxon>
        <taxon>Actinomycetota</taxon>
        <taxon>Actinomycetes</taxon>
        <taxon>Mycobacteriales</taxon>
        <taxon>Nocardiaceae</taxon>
        <taxon>Nocardia</taxon>
    </lineage>
</organism>
<name>A0ABW6RVC7_9NOCA</name>
<dbReference type="NCBIfam" id="NF033788">
    <property type="entry name" value="HTH_metalloreg"/>
    <property type="match status" value="1"/>
</dbReference>
<dbReference type="SMART" id="SM00418">
    <property type="entry name" value="HTH_ARSR"/>
    <property type="match status" value="1"/>
</dbReference>
<accession>A0ABW6RVC7</accession>
<sequence length="113" mass="12468">MLNHAERIDRIFRALADPTRRQLIERLGAGPAAVSALAQPLDMSLAAVVQHVQVLQEAGLVRSEKVGRVRTCQLVPDALGPIQEWIAARRMPWESRLDALGEVLAERPGTDQE</sequence>
<dbReference type="InterPro" id="IPR011991">
    <property type="entry name" value="ArsR-like_HTH"/>
</dbReference>
<proteinExistence type="predicted"/>
<dbReference type="PANTHER" id="PTHR38600:SF2">
    <property type="entry name" value="SLL0088 PROTEIN"/>
    <property type="match status" value="1"/>
</dbReference>
<evidence type="ECO:0000313" key="2">
    <source>
        <dbReference type="EMBL" id="MFF3567961.1"/>
    </source>
</evidence>
<comment type="caution">
    <text evidence="2">The sequence shown here is derived from an EMBL/GenBank/DDBJ whole genome shotgun (WGS) entry which is preliminary data.</text>
</comment>
<dbReference type="EMBL" id="JBIAQY010000003">
    <property type="protein sequence ID" value="MFF3567961.1"/>
    <property type="molecule type" value="Genomic_DNA"/>
</dbReference>
<dbReference type="InterPro" id="IPR036388">
    <property type="entry name" value="WH-like_DNA-bd_sf"/>
</dbReference>
<dbReference type="CDD" id="cd00090">
    <property type="entry name" value="HTH_ARSR"/>
    <property type="match status" value="1"/>
</dbReference>